<name>A0A3P7N043_CYLGO</name>
<sequence>MAAKIFLTDSQIALYWIYSHKPLKTYVVNRVKYIRRVFDELEAEKISTGII</sequence>
<dbReference type="AlphaFoldDB" id="A0A3P7N043"/>
<reference evidence="1 2" key="1">
    <citation type="submission" date="2018-11" db="EMBL/GenBank/DDBJ databases">
        <authorList>
            <consortium name="Pathogen Informatics"/>
        </authorList>
    </citation>
    <scope>NUCLEOTIDE SEQUENCE [LARGE SCALE GENOMIC DNA]</scope>
</reference>
<evidence type="ECO:0000313" key="1">
    <source>
        <dbReference type="EMBL" id="VDN32760.1"/>
    </source>
</evidence>
<proteinExistence type="predicted"/>
<gene>
    <name evidence="1" type="ORF">CGOC_LOCUS12199</name>
</gene>
<dbReference type="EMBL" id="UYRV01121369">
    <property type="protein sequence ID" value="VDN32760.1"/>
    <property type="molecule type" value="Genomic_DNA"/>
</dbReference>
<accession>A0A3P7N043</accession>
<evidence type="ECO:0000313" key="2">
    <source>
        <dbReference type="Proteomes" id="UP000271889"/>
    </source>
</evidence>
<dbReference type="Proteomes" id="UP000271889">
    <property type="component" value="Unassembled WGS sequence"/>
</dbReference>
<protein>
    <submittedName>
        <fullName evidence="1">Uncharacterized protein</fullName>
    </submittedName>
</protein>
<organism evidence="1 2">
    <name type="scientific">Cylicostephanus goldi</name>
    <name type="common">Nematode worm</name>
    <dbReference type="NCBI Taxonomy" id="71465"/>
    <lineage>
        <taxon>Eukaryota</taxon>
        <taxon>Metazoa</taxon>
        <taxon>Ecdysozoa</taxon>
        <taxon>Nematoda</taxon>
        <taxon>Chromadorea</taxon>
        <taxon>Rhabditida</taxon>
        <taxon>Rhabditina</taxon>
        <taxon>Rhabditomorpha</taxon>
        <taxon>Strongyloidea</taxon>
        <taxon>Strongylidae</taxon>
        <taxon>Cylicostephanus</taxon>
    </lineage>
</organism>
<keyword evidence="2" id="KW-1185">Reference proteome</keyword>